<feature type="transmembrane region" description="Helical" evidence="9">
    <location>
        <begin position="6"/>
        <end position="25"/>
    </location>
</feature>
<evidence type="ECO:0000256" key="8">
    <source>
        <dbReference type="ARBA" id="ARBA00038435"/>
    </source>
</evidence>
<organism evidence="11 12">
    <name type="scientific">Bergeyella zoohelcum</name>
    <dbReference type="NCBI Taxonomy" id="1015"/>
    <lineage>
        <taxon>Bacteria</taxon>
        <taxon>Pseudomonadati</taxon>
        <taxon>Bacteroidota</taxon>
        <taxon>Flavobacteriia</taxon>
        <taxon>Flavobacteriales</taxon>
        <taxon>Weeksellaceae</taxon>
        <taxon>Bergeyella</taxon>
    </lineage>
</organism>
<evidence type="ECO:0000256" key="9">
    <source>
        <dbReference type="SAM" id="Phobius"/>
    </source>
</evidence>
<comment type="similarity">
    <text evidence="8">Belongs to the NhaC Na(+)/H(+) (TC 2.A.35) antiporter family.</text>
</comment>
<feature type="transmembrane region" description="Helical" evidence="9">
    <location>
        <begin position="402"/>
        <end position="422"/>
    </location>
</feature>
<evidence type="ECO:0000313" key="11">
    <source>
        <dbReference type="EMBL" id="SUV52398.1"/>
    </source>
</evidence>
<dbReference type="AlphaFoldDB" id="A0A380ZUE2"/>
<feature type="transmembrane region" description="Helical" evidence="9">
    <location>
        <begin position="30"/>
        <end position="49"/>
    </location>
</feature>
<feature type="transmembrane region" description="Helical" evidence="9">
    <location>
        <begin position="69"/>
        <end position="86"/>
    </location>
</feature>
<proteinExistence type="inferred from homology"/>
<keyword evidence="3" id="KW-0050">Antiport</keyword>
<evidence type="ECO:0000256" key="3">
    <source>
        <dbReference type="ARBA" id="ARBA00022449"/>
    </source>
</evidence>
<evidence type="ECO:0000259" key="10">
    <source>
        <dbReference type="Pfam" id="PF03553"/>
    </source>
</evidence>
<feature type="transmembrane region" description="Helical" evidence="9">
    <location>
        <begin position="232"/>
        <end position="264"/>
    </location>
</feature>
<dbReference type="EMBL" id="UFTJ01000003">
    <property type="protein sequence ID" value="SUV52398.1"/>
    <property type="molecule type" value="Genomic_DNA"/>
</dbReference>
<evidence type="ECO:0000256" key="7">
    <source>
        <dbReference type="ARBA" id="ARBA00023136"/>
    </source>
</evidence>
<accession>A0A380ZUE2</accession>
<feature type="domain" description="Na+/H+ antiporter NhaC-like C-terminal" evidence="10">
    <location>
        <begin position="235"/>
        <end position="418"/>
    </location>
</feature>
<gene>
    <name evidence="11" type="primary">mleN</name>
    <name evidence="11" type="ORF">NCTC11661_01536</name>
</gene>
<reference evidence="11 12" key="1">
    <citation type="submission" date="2018-06" db="EMBL/GenBank/DDBJ databases">
        <authorList>
            <consortium name="Pathogen Informatics"/>
            <person name="Doyle S."/>
        </authorList>
    </citation>
    <scope>NUCLEOTIDE SEQUENCE [LARGE SCALE GENOMIC DNA]</scope>
    <source>
        <strain evidence="11 12">NCTC11661</strain>
    </source>
</reference>
<evidence type="ECO:0000256" key="6">
    <source>
        <dbReference type="ARBA" id="ARBA00022989"/>
    </source>
</evidence>
<evidence type="ECO:0000256" key="2">
    <source>
        <dbReference type="ARBA" id="ARBA00022448"/>
    </source>
</evidence>
<evidence type="ECO:0000256" key="1">
    <source>
        <dbReference type="ARBA" id="ARBA00004651"/>
    </source>
</evidence>
<dbReference type="InterPro" id="IPR052180">
    <property type="entry name" value="NhaC_Na-H+_Antiporter"/>
</dbReference>
<keyword evidence="7 9" id="KW-0472">Membrane</keyword>
<feature type="transmembrane region" description="Helical" evidence="9">
    <location>
        <begin position="107"/>
        <end position="134"/>
    </location>
</feature>
<keyword evidence="6 9" id="KW-1133">Transmembrane helix</keyword>
<name>A0A380ZUE2_9FLAO</name>
<dbReference type="InterPro" id="IPR018461">
    <property type="entry name" value="Na/H_Antiport_NhaC-like_C"/>
</dbReference>
<dbReference type="PANTHER" id="PTHR33451:SF4">
    <property type="entry name" value="NA+_H+ ANTIPORTER"/>
    <property type="match status" value="1"/>
</dbReference>
<comment type="subcellular location">
    <subcellularLocation>
        <location evidence="1">Cell membrane</location>
        <topology evidence="1">Multi-pass membrane protein</topology>
    </subcellularLocation>
</comment>
<keyword evidence="5 9" id="KW-0812">Transmembrane</keyword>
<feature type="domain" description="Na+/H+ antiporter NhaC-like C-terminal" evidence="10">
    <location>
        <begin position="52"/>
        <end position="208"/>
    </location>
</feature>
<evidence type="ECO:0000313" key="12">
    <source>
        <dbReference type="Proteomes" id="UP000255515"/>
    </source>
</evidence>
<evidence type="ECO:0000256" key="4">
    <source>
        <dbReference type="ARBA" id="ARBA00022475"/>
    </source>
</evidence>
<dbReference type="Pfam" id="PF03553">
    <property type="entry name" value="Na_H_antiporter"/>
    <property type="match status" value="2"/>
</dbReference>
<dbReference type="Proteomes" id="UP000255515">
    <property type="component" value="Unassembled WGS sequence"/>
</dbReference>
<evidence type="ECO:0000256" key="5">
    <source>
        <dbReference type="ARBA" id="ARBA00022692"/>
    </source>
</evidence>
<keyword evidence="2" id="KW-0813">Transport</keyword>
<sequence>MKKESFWGVVPLLVFVLIFVGSGVYYGDFYALPSPVAVMMSIMVAFFMFSAPYSQKLTTFLEGCGNKNILSMCLIYLLAGAFATVSKSIGSVDVLVHFGTQLLDVRYIPVGVFMLAGFLSLASGTSVGTIVALGPVALGFVEEASLNIHLVGAALLGGAMFGDNLSMISDTTIAATQSQGCKMKDKFKTNLLLALPAAVITAVLYILLSDKGGEEMASASSELPNLLLALPYVAVIIGALLGMNVFLVLIMGLFLSGGLGFIFTDMSFLAFGKSMYEGFSNMQEIFILSLLTGGLAAMVEKAGGISYILHKVKSGIRGEKSALLGIGGLVGLTDMATANNTIAILISGKIAKNISDEYRISPRVSAAVLDIFSCIVQGVLPYGAQILILISFSKQGIHYPTLMYYSFYPALLLVAVLFSIFFRRKWE</sequence>
<dbReference type="GO" id="GO:0015297">
    <property type="term" value="F:antiporter activity"/>
    <property type="evidence" value="ECO:0007669"/>
    <property type="project" value="UniProtKB-KW"/>
</dbReference>
<feature type="transmembrane region" description="Helical" evidence="9">
    <location>
        <begin position="367"/>
        <end position="390"/>
    </location>
</feature>
<feature type="transmembrane region" description="Helical" evidence="9">
    <location>
        <begin position="285"/>
        <end position="309"/>
    </location>
</feature>
<dbReference type="RefSeq" id="WP_002664742.1">
    <property type="nucleotide sequence ID" value="NZ_UFTJ01000003.1"/>
</dbReference>
<keyword evidence="4" id="KW-1003">Cell membrane</keyword>
<feature type="transmembrane region" description="Helical" evidence="9">
    <location>
        <begin position="189"/>
        <end position="208"/>
    </location>
</feature>
<protein>
    <submittedName>
        <fullName evidence="11">Malate-2H(+)/Na(+)-lactate antiporter</fullName>
    </submittedName>
</protein>
<dbReference type="PANTHER" id="PTHR33451">
    <property type="entry name" value="MALATE-2H(+)/NA(+)-LACTATE ANTIPORTER"/>
    <property type="match status" value="1"/>
</dbReference>
<dbReference type="GO" id="GO:0005886">
    <property type="term" value="C:plasma membrane"/>
    <property type="evidence" value="ECO:0007669"/>
    <property type="project" value="UniProtKB-SubCell"/>
</dbReference>